<evidence type="ECO:0000313" key="2">
    <source>
        <dbReference type="Proteomes" id="UP001140096"/>
    </source>
</evidence>
<organism evidence="1 2">
    <name type="scientific">Coemansia furcata</name>
    <dbReference type="NCBI Taxonomy" id="417177"/>
    <lineage>
        <taxon>Eukaryota</taxon>
        <taxon>Fungi</taxon>
        <taxon>Fungi incertae sedis</taxon>
        <taxon>Zoopagomycota</taxon>
        <taxon>Kickxellomycotina</taxon>
        <taxon>Kickxellomycetes</taxon>
        <taxon>Kickxellales</taxon>
        <taxon>Kickxellaceae</taxon>
        <taxon>Coemansia</taxon>
    </lineage>
</organism>
<dbReference type="Proteomes" id="UP001140096">
    <property type="component" value="Unassembled WGS sequence"/>
</dbReference>
<sequence length="460" mass="50049">MGSVDGDGSAMSNRRLVSSAPSVDASAFAAELARHSPDAMYLAAIDCIQQMAQGATSFGAAPPCGADAAPKDMVPAVIALRVWSEFQCWIHSARPTVKVQYANFQSRDKAKRQLDHLLAKQQAGSNVEISIRPPRQWVPKRFADVAASVVATPLLHMRAKDCPPHPSPSVDIALRFTPGLLIDGCHLPDVIHIMHDNSVAQRTAFYDFYRWRRCNDGTHRSPAMPSSEEEGNVANNTSTTPGGPKGSHLKHKRTHDMVISSDDNSNNGDSLVDLSILETEAEHAEQAVQSSQPKALVTPVTPARNRRRNIRPIREEDAEVLETRRIQRQAEEEVNRRMQMAAASSTNDHQGAAASQTSVIVPIEVDDDDDDSNVLMGGDDEIIVSGTMPPAVSSTVEVDIGKIGTPTLINTGHFDDQSDIMIPGFIAAQLKPHQLQGVRFMWRNLVMLSNHQSSTGDKGT</sequence>
<reference evidence="1" key="1">
    <citation type="submission" date="2022-07" db="EMBL/GenBank/DDBJ databases">
        <title>Phylogenomic reconstructions and comparative analyses of Kickxellomycotina fungi.</title>
        <authorList>
            <person name="Reynolds N.K."/>
            <person name="Stajich J.E."/>
            <person name="Barry K."/>
            <person name="Grigoriev I.V."/>
            <person name="Crous P."/>
            <person name="Smith M.E."/>
        </authorList>
    </citation>
    <scope>NUCLEOTIDE SEQUENCE</scope>
    <source>
        <strain evidence="1">CBS 102833</strain>
    </source>
</reference>
<feature type="non-terminal residue" evidence="1">
    <location>
        <position position="460"/>
    </location>
</feature>
<gene>
    <name evidence="1" type="ORF">H4S07_000351</name>
</gene>
<proteinExistence type="predicted"/>
<name>A0ACC1LRP2_9FUNG</name>
<protein>
    <submittedName>
        <fullName evidence="1">Uncharacterized protein</fullName>
    </submittedName>
</protein>
<evidence type="ECO:0000313" key="1">
    <source>
        <dbReference type="EMBL" id="KAJ2813867.1"/>
    </source>
</evidence>
<keyword evidence="2" id="KW-1185">Reference proteome</keyword>
<accession>A0ACC1LRP2</accession>
<dbReference type="EMBL" id="JANBUP010000016">
    <property type="protein sequence ID" value="KAJ2813867.1"/>
    <property type="molecule type" value="Genomic_DNA"/>
</dbReference>
<comment type="caution">
    <text evidence="1">The sequence shown here is derived from an EMBL/GenBank/DDBJ whole genome shotgun (WGS) entry which is preliminary data.</text>
</comment>